<reference evidence="3" key="2">
    <citation type="submission" date="2025-04" db="UniProtKB">
        <authorList>
            <consortium name="RefSeq"/>
        </authorList>
    </citation>
    <scope>IDENTIFICATION</scope>
</reference>
<gene>
    <name evidence="3" type="primary">LOC108052703</name>
    <name evidence="1" type="synonym">108052703</name>
</gene>
<name>A0A6P4FJF4_DRORH</name>
<protein>
    <submittedName>
        <fullName evidence="3">Uncharacterized protein LOC108052703</fullName>
    </submittedName>
</protein>
<evidence type="ECO:0000313" key="2">
    <source>
        <dbReference type="Proteomes" id="UP001652680"/>
    </source>
</evidence>
<sequence>MLDLRIYISLMFFVDAYMAFPRTYEGSLVSWKSTGTSVFDFNIRLLGRERKANGSLTLKEDIDDKHFTMEAVSFVDSNGSGNYKRMAISLAKKPMCEAIKTYWDYFEGTLKYGVTTNCPFVNRTCPLPKGHYYIKDMSINTDDWPAVMPRGYLKGIITFKKDSKVVSEQELVVHVMDRPF</sequence>
<proteinExistence type="predicted"/>
<dbReference type="PANTHER" id="PTHR21112">
    <property type="entry name" value="CHEMOSENSORY PROTEIN A 29A-RELATED"/>
    <property type="match status" value="1"/>
</dbReference>
<dbReference type="InterPro" id="IPR010512">
    <property type="entry name" value="DUF1091"/>
</dbReference>
<dbReference type="AlphaFoldDB" id="A0A6P4FJF4"/>
<evidence type="ECO:0000313" key="1">
    <source>
        <dbReference type="EnsemblMetazoa" id="XP_016990640.1"/>
    </source>
</evidence>
<organism evidence="3">
    <name type="scientific">Drosophila rhopaloa</name>
    <name type="common">Fruit fly</name>
    <dbReference type="NCBI Taxonomy" id="1041015"/>
    <lineage>
        <taxon>Eukaryota</taxon>
        <taxon>Metazoa</taxon>
        <taxon>Ecdysozoa</taxon>
        <taxon>Arthropoda</taxon>
        <taxon>Hexapoda</taxon>
        <taxon>Insecta</taxon>
        <taxon>Pterygota</taxon>
        <taxon>Neoptera</taxon>
        <taxon>Endopterygota</taxon>
        <taxon>Diptera</taxon>
        <taxon>Brachycera</taxon>
        <taxon>Muscomorpha</taxon>
        <taxon>Ephydroidea</taxon>
        <taxon>Drosophilidae</taxon>
        <taxon>Drosophila</taxon>
        <taxon>Sophophora</taxon>
    </lineage>
</organism>
<dbReference type="Pfam" id="PF06477">
    <property type="entry name" value="DUF1091"/>
    <property type="match status" value="1"/>
</dbReference>
<dbReference type="SMART" id="SM00697">
    <property type="entry name" value="DM8"/>
    <property type="match status" value="1"/>
</dbReference>
<dbReference type="PANTHER" id="PTHR21112:SF0">
    <property type="entry name" value="CHEMOSENSORY PROTEIN A 29A-RELATED"/>
    <property type="match status" value="1"/>
</dbReference>
<reference evidence="1" key="3">
    <citation type="submission" date="2025-05" db="UniProtKB">
        <authorList>
            <consortium name="EnsemblMetazoa"/>
        </authorList>
    </citation>
    <scope>IDENTIFICATION</scope>
</reference>
<dbReference type="EnsemblMetazoa" id="XM_017135151.1">
    <property type="protein sequence ID" value="XP_016990640.1"/>
    <property type="gene ID" value="LOC108052703"/>
</dbReference>
<keyword evidence="2" id="KW-1185">Reference proteome</keyword>
<dbReference type="RefSeq" id="XP_016990640.1">
    <property type="nucleotide sequence ID" value="XM_017135151.1"/>
</dbReference>
<dbReference type="GeneID" id="108052703"/>
<dbReference type="OrthoDB" id="7851871at2759"/>
<dbReference type="Proteomes" id="UP001652680">
    <property type="component" value="Unassembled WGS sequence"/>
</dbReference>
<reference evidence="2" key="1">
    <citation type="journal article" date="2021" name="Elife">
        <title>Highly contiguous assemblies of 101 drosophilid genomes.</title>
        <authorList>
            <person name="Kim B.Y."/>
            <person name="Wang J.R."/>
            <person name="Miller D.E."/>
            <person name="Barmina O."/>
            <person name="Delaney E."/>
            <person name="Thompson A."/>
            <person name="Comeault A.A."/>
            <person name="Peede D."/>
            <person name="D'Agostino E.R."/>
            <person name="Pelaez J."/>
            <person name="Aguilar J.M."/>
            <person name="Haji D."/>
            <person name="Matsunaga T."/>
            <person name="Armstrong E.E."/>
            <person name="Zych M."/>
            <person name="Ogawa Y."/>
            <person name="Stamenkovic-Radak M."/>
            <person name="Jelic M."/>
            <person name="Veselinovic M.S."/>
            <person name="Tanaskovic M."/>
            <person name="Eric P."/>
            <person name="Gao J.J."/>
            <person name="Katoh T.K."/>
            <person name="Toda M.J."/>
            <person name="Watabe H."/>
            <person name="Watada M."/>
            <person name="Davis J.S."/>
            <person name="Moyle L.C."/>
            <person name="Manoli G."/>
            <person name="Bertolini E."/>
            <person name="Kostal V."/>
            <person name="Hawley R.S."/>
            <person name="Takahashi A."/>
            <person name="Jones C.D."/>
            <person name="Price D.K."/>
            <person name="Whiteman N."/>
            <person name="Kopp A."/>
            <person name="Matute D.R."/>
            <person name="Petrov D.A."/>
        </authorList>
    </citation>
    <scope>NUCLEOTIDE SEQUENCE [LARGE SCALE GENOMIC DNA]</scope>
</reference>
<accession>A0A6P4FJF4</accession>
<evidence type="ECO:0000313" key="3">
    <source>
        <dbReference type="RefSeq" id="XP_016990640.1"/>
    </source>
</evidence>